<sequence length="304" mass="35357">MTQEEETALQNTAIEQKAKKVRMANNYLDLGFDKLEPDELMVQRNQLTSQQEQRKLREARHLKSILSGGESNRSLTSFDNVKTPPQEQQTAIVNYFSIRQSNQTSNFQRMQLKKVNEEHTRNTGIINGHQKNKSSLDQRNPMVSFMTLDQTANQESIRQAKQRIRELNKKIQGLDNGKQLVKEVLHNSYWKYKQSHFDKKQNPLPCLLGLGSEDPQWQRPPIIRNSRQSQKIHHKPRPPTKQLLKRGTLDAAESPMNFMSDNENNGVWFQELRKRGETPGLDKRVRQCAFVTHVEKRSVSPAYE</sequence>
<evidence type="ECO:0000256" key="1">
    <source>
        <dbReference type="SAM" id="Coils"/>
    </source>
</evidence>
<dbReference type="AlphaFoldDB" id="A0A8J8T4Z1"/>
<keyword evidence="3" id="KW-1185">Reference proteome</keyword>
<feature type="coiled-coil region" evidence="1">
    <location>
        <begin position="150"/>
        <end position="177"/>
    </location>
</feature>
<evidence type="ECO:0000313" key="2">
    <source>
        <dbReference type="EMBL" id="TNV82562.1"/>
    </source>
</evidence>
<accession>A0A8J8T4Z1</accession>
<dbReference type="Proteomes" id="UP000785679">
    <property type="component" value="Unassembled WGS sequence"/>
</dbReference>
<comment type="caution">
    <text evidence="2">The sequence shown here is derived from an EMBL/GenBank/DDBJ whole genome shotgun (WGS) entry which is preliminary data.</text>
</comment>
<keyword evidence="1" id="KW-0175">Coiled coil</keyword>
<gene>
    <name evidence="2" type="ORF">FGO68_gene16139</name>
</gene>
<organism evidence="2 3">
    <name type="scientific">Halteria grandinella</name>
    <dbReference type="NCBI Taxonomy" id="5974"/>
    <lineage>
        <taxon>Eukaryota</taxon>
        <taxon>Sar</taxon>
        <taxon>Alveolata</taxon>
        <taxon>Ciliophora</taxon>
        <taxon>Intramacronucleata</taxon>
        <taxon>Spirotrichea</taxon>
        <taxon>Stichotrichia</taxon>
        <taxon>Sporadotrichida</taxon>
        <taxon>Halteriidae</taxon>
        <taxon>Halteria</taxon>
    </lineage>
</organism>
<evidence type="ECO:0000313" key="3">
    <source>
        <dbReference type="Proteomes" id="UP000785679"/>
    </source>
</evidence>
<name>A0A8J8T4Z1_HALGN</name>
<protein>
    <submittedName>
        <fullName evidence="2">Uncharacterized protein</fullName>
    </submittedName>
</protein>
<dbReference type="EMBL" id="RRYP01004808">
    <property type="protein sequence ID" value="TNV82562.1"/>
    <property type="molecule type" value="Genomic_DNA"/>
</dbReference>
<reference evidence="2" key="1">
    <citation type="submission" date="2019-06" db="EMBL/GenBank/DDBJ databases">
        <authorList>
            <person name="Zheng W."/>
        </authorList>
    </citation>
    <scope>NUCLEOTIDE SEQUENCE</scope>
    <source>
        <strain evidence="2">QDHG01</strain>
    </source>
</reference>
<proteinExistence type="predicted"/>